<evidence type="ECO:0000256" key="8">
    <source>
        <dbReference type="RuleBase" id="RU003953"/>
    </source>
</evidence>
<dbReference type="Pfam" id="PF01743">
    <property type="entry name" value="PolyA_pol"/>
    <property type="match status" value="1"/>
</dbReference>
<keyword evidence="5 7" id="KW-0694">RNA-binding</keyword>
<keyword evidence="6 7" id="KW-0804">Transcription</keyword>
<dbReference type="AlphaFoldDB" id="A0A119CYC6"/>
<dbReference type="InterPro" id="IPR032828">
    <property type="entry name" value="PolyA_RNA-bd"/>
</dbReference>
<feature type="compositionally biased region" description="Basic residues" evidence="9">
    <location>
        <begin position="431"/>
        <end position="440"/>
    </location>
</feature>
<evidence type="ECO:0000259" key="12">
    <source>
        <dbReference type="Pfam" id="PF12627"/>
    </source>
</evidence>
<dbReference type="Pfam" id="PF12627">
    <property type="entry name" value="PolyA_pol_RNAbd"/>
    <property type="match status" value="1"/>
</dbReference>
<comment type="similarity">
    <text evidence="7 8">Belongs to the tRNA nucleotidyltransferase/poly(A) polymerase family.</text>
</comment>
<dbReference type="Proteomes" id="UP000064243">
    <property type="component" value="Unassembled WGS sequence"/>
</dbReference>
<dbReference type="EMBL" id="LDUG01000003">
    <property type="protein sequence ID" value="KVW99604.1"/>
    <property type="molecule type" value="Genomic_DNA"/>
</dbReference>
<dbReference type="PATRIC" id="fig|36861.3.peg.1996"/>
<dbReference type="HAMAP" id="MF_00957">
    <property type="entry name" value="PolyA_pol"/>
    <property type="match status" value="1"/>
</dbReference>
<dbReference type="GO" id="GO:1990817">
    <property type="term" value="F:poly(A) RNA polymerase activity"/>
    <property type="evidence" value="ECO:0007669"/>
    <property type="project" value="UniProtKB-UniRule"/>
</dbReference>
<dbReference type="Gene3D" id="1.10.3090.10">
    <property type="entry name" value="cca-adding enzyme, domain 2"/>
    <property type="match status" value="1"/>
</dbReference>
<dbReference type="OrthoDB" id="9805698at2"/>
<dbReference type="SUPFAM" id="SSF81301">
    <property type="entry name" value="Nucleotidyltransferase"/>
    <property type="match status" value="1"/>
</dbReference>
<dbReference type="NCBIfam" id="TIGR01942">
    <property type="entry name" value="pcnB"/>
    <property type="match status" value="1"/>
</dbReference>
<gene>
    <name evidence="7" type="primary">pcnB</name>
    <name evidence="13" type="ORF">ABW22_01355</name>
</gene>
<evidence type="ECO:0000313" key="14">
    <source>
        <dbReference type="Proteomes" id="UP000064243"/>
    </source>
</evidence>
<feature type="compositionally biased region" description="Basic and acidic residues" evidence="9">
    <location>
        <begin position="128"/>
        <end position="137"/>
    </location>
</feature>
<evidence type="ECO:0000256" key="5">
    <source>
        <dbReference type="ARBA" id="ARBA00022884"/>
    </source>
</evidence>
<dbReference type="eggNOG" id="COG0617">
    <property type="taxonomic scope" value="Bacteria"/>
</dbReference>
<keyword evidence="14" id="KW-1185">Reference proteome</keyword>
<dbReference type="InterPro" id="IPR052191">
    <property type="entry name" value="tRNA_ntf/polyA_polymerase_I"/>
</dbReference>
<dbReference type="GO" id="GO:0003723">
    <property type="term" value="F:RNA binding"/>
    <property type="evidence" value="ECO:0007669"/>
    <property type="project" value="UniProtKB-UniRule"/>
</dbReference>
<evidence type="ECO:0000256" key="4">
    <source>
        <dbReference type="ARBA" id="ARBA00022840"/>
    </source>
</evidence>
<evidence type="ECO:0000256" key="1">
    <source>
        <dbReference type="ARBA" id="ARBA00022664"/>
    </source>
</evidence>
<organism evidence="13 14">
    <name type="scientific">Thiobacillus denitrificans</name>
    <dbReference type="NCBI Taxonomy" id="36861"/>
    <lineage>
        <taxon>Bacteria</taxon>
        <taxon>Pseudomonadati</taxon>
        <taxon>Pseudomonadota</taxon>
        <taxon>Betaproteobacteria</taxon>
        <taxon>Nitrosomonadales</taxon>
        <taxon>Thiobacillaceae</taxon>
        <taxon>Thiobacillus</taxon>
    </lineage>
</organism>
<comment type="catalytic activity">
    <reaction evidence="7">
        <text>RNA(n) + ATP = RNA(n)-3'-adenine ribonucleotide + diphosphate</text>
        <dbReference type="Rhea" id="RHEA:11332"/>
        <dbReference type="Rhea" id="RHEA-COMP:14527"/>
        <dbReference type="Rhea" id="RHEA-COMP:17347"/>
        <dbReference type="ChEBI" id="CHEBI:30616"/>
        <dbReference type="ChEBI" id="CHEBI:33019"/>
        <dbReference type="ChEBI" id="CHEBI:140395"/>
        <dbReference type="ChEBI" id="CHEBI:173115"/>
        <dbReference type="EC" id="2.7.7.19"/>
    </reaction>
</comment>
<evidence type="ECO:0000259" key="10">
    <source>
        <dbReference type="Pfam" id="PF01743"/>
    </source>
</evidence>
<dbReference type="STRING" id="1123392.GCA_000376425_00152"/>
<feature type="active site" evidence="7">
    <location>
        <position position="72"/>
    </location>
</feature>
<keyword evidence="3 7" id="KW-0547">Nucleotide-binding</keyword>
<dbReference type="InterPro" id="IPR025866">
    <property type="entry name" value="PolyA_pol_arg_C_dom"/>
</dbReference>
<reference evidence="13 14" key="1">
    <citation type="journal article" date="2015" name="Appl. Environ. Microbiol.">
        <title>Aerobic and Anaerobic Thiosulfate Oxidation by a Cold-Adapted, Subglacial Chemoautotroph.</title>
        <authorList>
            <person name="Harrold Z.R."/>
            <person name="Skidmore M.L."/>
            <person name="Hamilton T.L."/>
            <person name="Desch L."/>
            <person name="Amada K."/>
            <person name="van Gelder W."/>
            <person name="Glover K."/>
            <person name="Roden E.E."/>
            <person name="Boyd E.S."/>
        </authorList>
    </citation>
    <scope>NUCLEOTIDE SEQUENCE [LARGE SCALE GENOMIC DNA]</scope>
    <source>
        <strain evidence="13 14">RG</strain>
    </source>
</reference>
<evidence type="ECO:0000259" key="11">
    <source>
        <dbReference type="Pfam" id="PF12626"/>
    </source>
</evidence>
<evidence type="ECO:0000256" key="3">
    <source>
        <dbReference type="ARBA" id="ARBA00022741"/>
    </source>
</evidence>
<evidence type="ECO:0000256" key="9">
    <source>
        <dbReference type="SAM" id="MobiDB-lite"/>
    </source>
</evidence>
<dbReference type="Gene3D" id="3.30.460.10">
    <property type="entry name" value="Beta Polymerase, domain 2"/>
    <property type="match status" value="1"/>
</dbReference>
<name>A0A119CYC6_THIDE</name>
<feature type="domain" description="Poly A polymerase head" evidence="10">
    <location>
        <begin position="55"/>
        <end position="185"/>
    </location>
</feature>
<proteinExistence type="inferred from homology"/>
<evidence type="ECO:0000256" key="6">
    <source>
        <dbReference type="ARBA" id="ARBA00023163"/>
    </source>
</evidence>
<dbReference type="EC" id="2.7.7.19" evidence="7"/>
<keyword evidence="4 7" id="KW-0067">ATP-binding</keyword>
<keyword evidence="2 7" id="KW-0808">Transferase</keyword>
<evidence type="ECO:0000256" key="2">
    <source>
        <dbReference type="ARBA" id="ARBA00022679"/>
    </source>
</evidence>
<comment type="caution">
    <text evidence="13">The sequence shown here is derived from an EMBL/GenBank/DDBJ whole genome shotgun (WGS) entry which is preliminary data.</text>
</comment>
<keyword evidence="1 7" id="KW-0507">mRNA processing</keyword>
<dbReference type="GO" id="GO:0043633">
    <property type="term" value="P:polyadenylation-dependent RNA catabolic process"/>
    <property type="evidence" value="ECO:0007669"/>
    <property type="project" value="InterPro"/>
</dbReference>
<dbReference type="Pfam" id="PF12626">
    <property type="entry name" value="PolyA_pol_arg_C"/>
    <property type="match status" value="1"/>
</dbReference>
<dbReference type="GO" id="GO:0006397">
    <property type="term" value="P:mRNA processing"/>
    <property type="evidence" value="ECO:0007669"/>
    <property type="project" value="UniProtKB-KW"/>
</dbReference>
<feature type="region of interest" description="Disordered" evidence="9">
    <location>
        <begin position="116"/>
        <end position="138"/>
    </location>
</feature>
<dbReference type="PANTHER" id="PTHR43051">
    <property type="entry name" value="POLYNUCLEOTIDE ADENYLYLTRANSFERASE FAMILY PROTEIN"/>
    <property type="match status" value="1"/>
</dbReference>
<dbReference type="PANTHER" id="PTHR43051:SF1">
    <property type="entry name" value="POLYNUCLEOTIDE ADENYLYLTRANSFERASE FAMILY PROTEIN"/>
    <property type="match status" value="1"/>
</dbReference>
<feature type="domain" description="tRNA nucleotidyltransferase/poly(A) polymerase RNA and SrmB- binding" evidence="12">
    <location>
        <begin position="212"/>
        <end position="273"/>
    </location>
</feature>
<dbReference type="InterPro" id="IPR043519">
    <property type="entry name" value="NT_sf"/>
</dbReference>
<dbReference type="SUPFAM" id="SSF81891">
    <property type="entry name" value="Poly A polymerase C-terminal region-like"/>
    <property type="match status" value="1"/>
</dbReference>
<sequence length="452" mass="51231">MIRRIINKVFGRKSRASSSGAKILPQAAHGIRRDQIDDCALKTCETLAQAGYKGYLVGGAVRDLLLGKTPKDFDVATDATPEEVRRLFRRSRIIGRRFQIVHVMCGRVTIEVTTFRSNGQKETEDENERPTDEHGRLLSDNVFGNMADDAARRDFTINALYYDPLSEEVHDYFGGVADCKKRVLRMIGDPETRFREDPVRMLRAARFAAKLDFHIDPDTRRPVATLAPLLANIPRARIFDEALKLLMSGHALRGVHQLRAEGLHHGMLPLLDTILDDSIGERFITAALKTTDARIAQDKPASPAFLFGTLLWPQVLQRWRELEAAGEKPQPALFIAMDEVLDAQRGQLAIPRRYDGMIKEIWALQPRFEQRGGQRPYRLLEHPRFRAAYDFLLLRAESGEVDAELGDWWTRFQDVDDDERVAMLLADSAPKARRKRKRKKPGEASSGEAPAE</sequence>
<evidence type="ECO:0000256" key="7">
    <source>
        <dbReference type="HAMAP-Rule" id="MF_00957"/>
    </source>
</evidence>
<dbReference type="InterPro" id="IPR010206">
    <property type="entry name" value="PolA_pol_I"/>
</dbReference>
<feature type="active site" evidence="7">
    <location>
        <position position="154"/>
    </location>
</feature>
<evidence type="ECO:0000313" key="13">
    <source>
        <dbReference type="EMBL" id="KVW99604.1"/>
    </source>
</evidence>
<dbReference type="RefSeq" id="WP_059751188.1">
    <property type="nucleotide sequence ID" value="NZ_LDUG01000003.1"/>
</dbReference>
<feature type="active site" evidence="7">
    <location>
        <position position="74"/>
    </location>
</feature>
<protein>
    <recommendedName>
        <fullName evidence="7">Poly(A) polymerase I</fullName>
        <shortName evidence="7">PAP I</shortName>
        <ecNumber evidence="7">2.7.7.19</ecNumber>
    </recommendedName>
</protein>
<comment type="function">
    <text evidence="7">Adds poly(A) tail to the 3' end of many RNAs, which usually targets these RNAs for decay. Plays a significant role in the global control of gene expression, through influencing the rate of transcript degradation, and in the general RNA quality control.</text>
</comment>
<dbReference type="CDD" id="cd05398">
    <property type="entry name" value="NT_ClassII-CCAase"/>
    <property type="match status" value="1"/>
</dbReference>
<dbReference type="InterPro" id="IPR002646">
    <property type="entry name" value="PolA_pol_head_dom"/>
</dbReference>
<accession>A0A119CYC6</accession>
<dbReference type="GO" id="GO:0005524">
    <property type="term" value="F:ATP binding"/>
    <property type="evidence" value="ECO:0007669"/>
    <property type="project" value="UniProtKB-UniRule"/>
</dbReference>
<feature type="region of interest" description="Disordered" evidence="9">
    <location>
        <begin position="426"/>
        <end position="452"/>
    </location>
</feature>
<feature type="domain" description="Polymerase A arginine-rich C-terminal" evidence="11">
    <location>
        <begin position="326"/>
        <end position="439"/>
    </location>
</feature>